<dbReference type="InterPro" id="IPR004679">
    <property type="entry name" value="2-OHcarboxylate_transport"/>
</dbReference>
<dbReference type="Proteomes" id="UP001500755">
    <property type="component" value="Unassembled WGS sequence"/>
</dbReference>
<comment type="caution">
    <text evidence="2">The sequence shown here is derived from an EMBL/GenBank/DDBJ whole genome shotgun (WGS) entry which is preliminary data.</text>
</comment>
<organism evidence="2 3">
    <name type="scientific">Brevibacterium samyangense</name>
    <dbReference type="NCBI Taxonomy" id="366888"/>
    <lineage>
        <taxon>Bacteria</taxon>
        <taxon>Bacillati</taxon>
        <taxon>Actinomycetota</taxon>
        <taxon>Actinomycetes</taxon>
        <taxon>Micrococcales</taxon>
        <taxon>Brevibacteriaceae</taxon>
        <taxon>Brevibacterium</taxon>
    </lineage>
</organism>
<keyword evidence="3" id="KW-1185">Reference proteome</keyword>
<evidence type="ECO:0000256" key="1">
    <source>
        <dbReference type="SAM" id="Phobius"/>
    </source>
</evidence>
<keyword evidence="1" id="KW-0472">Membrane</keyword>
<reference evidence="3" key="1">
    <citation type="journal article" date="2019" name="Int. J. Syst. Evol. Microbiol.">
        <title>The Global Catalogue of Microorganisms (GCM) 10K type strain sequencing project: providing services to taxonomists for standard genome sequencing and annotation.</title>
        <authorList>
            <consortium name="The Broad Institute Genomics Platform"/>
            <consortium name="The Broad Institute Genome Sequencing Center for Infectious Disease"/>
            <person name="Wu L."/>
            <person name="Ma J."/>
        </authorList>
    </citation>
    <scope>NUCLEOTIDE SEQUENCE [LARGE SCALE GENOMIC DNA]</scope>
    <source>
        <strain evidence="3">JCM 14546</strain>
    </source>
</reference>
<dbReference type="EMBL" id="BAAANO010000018">
    <property type="protein sequence ID" value="GAA2009732.1"/>
    <property type="molecule type" value="Genomic_DNA"/>
</dbReference>
<name>A0ABP5EZU8_9MICO</name>
<accession>A0ABP5EZU8</accession>
<feature type="transmembrane region" description="Helical" evidence="1">
    <location>
        <begin position="50"/>
        <end position="68"/>
    </location>
</feature>
<evidence type="ECO:0000313" key="3">
    <source>
        <dbReference type="Proteomes" id="UP001500755"/>
    </source>
</evidence>
<dbReference type="PANTHER" id="PTHR40033:SF1">
    <property type="entry name" value="CITRATE-SODIUM SYMPORTER"/>
    <property type="match status" value="1"/>
</dbReference>
<evidence type="ECO:0008006" key="4">
    <source>
        <dbReference type="Google" id="ProtNLM"/>
    </source>
</evidence>
<protein>
    <recommendedName>
        <fullName evidence="4">2-hydroxycarboxylate transporter family protein</fullName>
    </recommendedName>
</protein>
<sequence>MTCIVVAGTLNALGKVVKKPWFNGEGRMLRRGDFDYSKASDKGPLTVRDLGVGLTLTVGVYVIGQVLAEIVPGLHAYVWIIIVAALLKITNIIPERLNLGAEQWYDFISAVWVPAVLVSISAGMIDFDAVLQVASEPAYMIIVVVTVVVAAAAAGLVAWLVGFYFVEGSISAGLGMADMGGSGDVAVLGASDRMGLMPFLQIASRLGGALMLILLSILAPLFL</sequence>
<dbReference type="Pfam" id="PF03390">
    <property type="entry name" value="2HCT"/>
    <property type="match status" value="1"/>
</dbReference>
<feature type="transmembrane region" description="Helical" evidence="1">
    <location>
        <begin position="74"/>
        <end position="93"/>
    </location>
</feature>
<feature type="transmembrane region" description="Helical" evidence="1">
    <location>
        <begin position="105"/>
        <end position="125"/>
    </location>
</feature>
<proteinExistence type="predicted"/>
<dbReference type="PANTHER" id="PTHR40033">
    <property type="entry name" value="NA(+)-MALATE SYMPORTER"/>
    <property type="match status" value="1"/>
</dbReference>
<feature type="transmembrane region" description="Helical" evidence="1">
    <location>
        <begin position="137"/>
        <end position="166"/>
    </location>
</feature>
<evidence type="ECO:0000313" key="2">
    <source>
        <dbReference type="EMBL" id="GAA2009732.1"/>
    </source>
</evidence>
<gene>
    <name evidence="2" type="ORF">GCM10009755_20770</name>
</gene>
<keyword evidence="1" id="KW-0812">Transmembrane</keyword>
<keyword evidence="1" id="KW-1133">Transmembrane helix</keyword>
<feature type="transmembrane region" description="Helical" evidence="1">
    <location>
        <begin position="202"/>
        <end position="222"/>
    </location>
</feature>